<dbReference type="Gene3D" id="2.40.50.140">
    <property type="entry name" value="Nucleic acid-binding proteins"/>
    <property type="match status" value="1"/>
</dbReference>
<keyword evidence="5" id="KW-0234">DNA repair</keyword>
<dbReference type="STRING" id="109895.A0A507E4I8"/>
<dbReference type="SUPFAM" id="SSF50249">
    <property type="entry name" value="Nucleic acid-binding proteins"/>
    <property type="match status" value="1"/>
</dbReference>
<dbReference type="Pfam" id="PF14743">
    <property type="entry name" value="DNA_ligase_OB_2"/>
    <property type="match status" value="1"/>
</dbReference>
<dbReference type="AlphaFoldDB" id="A0A507E4I8"/>
<dbReference type="InterPro" id="IPR012310">
    <property type="entry name" value="DNA_ligase_ATP-dep_cent"/>
</dbReference>
<protein>
    <recommendedName>
        <fullName evidence="12">DNA ligase (ATP)</fullName>
    </recommendedName>
</protein>
<feature type="compositionally biased region" description="Polar residues" evidence="7">
    <location>
        <begin position="389"/>
        <end position="399"/>
    </location>
</feature>
<keyword evidence="11" id="KW-1185">Reference proteome</keyword>
<dbReference type="InterPro" id="IPR050326">
    <property type="entry name" value="NAD_dep_DNA_ligaseB"/>
</dbReference>
<feature type="compositionally biased region" description="Polar residues" evidence="7">
    <location>
        <begin position="640"/>
        <end position="649"/>
    </location>
</feature>
<evidence type="ECO:0000256" key="4">
    <source>
        <dbReference type="ARBA" id="ARBA00022763"/>
    </source>
</evidence>
<dbReference type="Pfam" id="PF12756">
    <property type="entry name" value="zf-C2H2_2"/>
    <property type="match status" value="1"/>
</dbReference>
<dbReference type="PROSITE" id="PS50160">
    <property type="entry name" value="DNA_LIGASE_A3"/>
    <property type="match status" value="1"/>
</dbReference>
<dbReference type="SMART" id="SM00355">
    <property type="entry name" value="ZnF_C2H2"/>
    <property type="match status" value="12"/>
</dbReference>
<dbReference type="GO" id="GO:0006310">
    <property type="term" value="P:DNA recombination"/>
    <property type="evidence" value="ECO:0007669"/>
    <property type="project" value="InterPro"/>
</dbReference>
<evidence type="ECO:0000256" key="1">
    <source>
        <dbReference type="ARBA" id="ARBA00001968"/>
    </source>
</evidence>
<name>A0A507E4I8_9FUNG</name>
<dbReference type="GO" id="GO:0005524">
    <property type="term" value="F:ATP binding"/>
    <property type="evidence" value="ECO:0007669"/>
    <property type="project" value="InterPro"/>
</dbReference>
<dbReference type="InterPro" id="IPR016059">
    <property type="entry name" value="DNA_ligase_ATP-dep_CS"/>
</dbReference>
<dbReference type="SUPFAM" id="SSF56091">
    <property type="entry name" value="DNA ligase/mRNA capping enzyme, catalytic domain"/>
    <property type="match status" value="1"/>
</dbReference>
<feature type="region of interest" description="Disordered" evidence="7">
    <location>
        <begin position="1113"/>
        <end position="1140"/>
    </location>
</feature>
<feature type="domain" description="C2H2-type" evidence="8">
    <location>
        <begin position="904"/>
        <end position="932"/>
    </location>
</feature>
<keyword evidence="6" id="KW-0862">Zinc</keyword>
<dbReference type="PROSITE" id="PS50157">
    <property type="entry name" value="ZINC_FINGER_C2H2_2"/>
    <property type="match status" value="7"/>
</dbReference>
<dbReference type="PROSITE" id="PS00333">
    <property type="entry name" value="DNA_LIGASE_A2"/>
    <property type="match status" value="1"/>
</dbReference>
<keyword evidence="4" id="KW-0227">DNA damage</keyword>
<dbReference type="PANTHER" id="PTHR47810:SF1">
    <property type="entry name" value="DNA LIGASE B"/>
    <property type="match status" value="1"/>
</dbReference>
<accession>A0A507E4I8</accession>
<dbReference type="Gene3D" id="3.30.160.60">
    <property type="entry name" value="Classic Zinc Finger"/>
    <property type="match status" value="4"/>
</dbReference>
<evidence type="ECO:0000313" key="10">
    <source>
        <dbReference type="EMBL" id="TPX58999.1"/>
    </source>
</evidence>
<keyword evidence="6" id="KW-0479">Metal-binding</keyword>
<dbReference type="Gene3D" id="3.30.1490.70">
    <property type="match status" value="1"/>
</dbReference>
<feature type="domain" description="C2H2-type" evidence="8">
    <location>
        <begin position="1014"/>
        <end position="1037"/>
    </location>
</feature>
<feature type="domain" description="C2H2-type" evidence="8">
    <location>
        <begin position="441"/>
        <end position="468"/>
    </location>
</feature>
<dbReference type="InterPro" id="IPR013087">
    <property type="entry name" value="Znf_C2H2_type"/>
</dbReference>
<sequence>MFRLAGVRRNLRTYTQSEKYARPALILCATQLATSAKEAQKPDLLLAKPWNESIDPTGYHLSEKYDGIRAFWDHKKKKLVSRLGNRIHAPSWFTKDLPNGMSLDGELWSGRNKFHQAVSIIRTSLDSEVAARRKSKPNPDADVTETSWKTISYRVFDTPSHGDLPFEERLECLQKWISRVPPTEESPKLVSHRLCKSQDDLITTLDEVERDGGEGLMLRAPGSLYEAGRSSTLLKVKRTSDEECMVVAYTAGVGRNEGRVGSLVCLMRNGKLLRLGSGLTDEARENPPKIGSIVTCRYMGVTRDNIPRFATLRGERIDWDPSAEQVTESLIPPRLHSSYSRALEDDNKSSSSPLESVAREERVDVGEHPAGDIPVTRAAIKLRDKKGAKSSSETPSGTVASADVVKGEQHPVDDNISENTSTARTEQKNDTKTYPELGSLYKCPECTESFSGRRQLDHHLTIHDLPKDRHKEILVQAHRERLLKGAWFLCPEAGCNDKCETLDSLATHAIDYHGKYKSEDLKEYLASAKRAYLEYAATVAGPVRPTTKKLRDRSPIVKETSVGSGAVDAPETQLPKQPKSKSRAFGSRAIPEASPDTHKSASPSLATNTITAQSPSSDDVARTVYTHPTTQPGLKPKTKSIVNAPQTSRPGLKPKTITRGATRTSQLSPYQCRACSKSFWRLDALRYHVASAHGNLPEAEKLEMLANILRYRQERLKKISCVVDGCHKSFNIIENLRRHLREYHGIIDANEISERATEAMQNWIDDPFLAADTSTSTSPQTSGLAPYQCRACSESFWRPDSLRRHVASAHGDLPEAEKLEMLATILRSRQEHFKRISCVVDGCHKSFNILINLRVHLRECHGIIDANEISERATEAMQNWRDDPFLAADTSTSTSPQTSGLAPYQCRACSKSFWKPDSLSYHVGSAHGNLPEAEKMEMLTNILRSRQEHFKKISCVVDGCHKSFIDIDSFRSHLRTCHGIMDASELSERMVEGMQKWRDDPFLAADTTSELAPYQCRACSESFWRPDSLRRHVASAHGKLPEAEKLEMLANIRRYRQERFKKISCVVDGCHKSSTDIDNFRRHLRTCHGIMDASEMSERMAEAMQNWRDDPFLATDTTASQPSHRRYPKTTAQLRPKPHRDQTSQLAPYRCFAESCSKSYWTLSELRAHITSVHVDLAKAEVSGLLANSLHVRHVRFKKIKCIVADCHKSFNDITILRAHLSCHGMVDAIEVSKIVAQAQQRWRDDPLVPTSDPVQPVQTAANA</sequence>
<evidence type="ECO:0000256" key="6">
    <source>
        <dbReference type="PROSITE-ProRule" id="PRU00042"/>
    </source>
</evidence>
<evidence type="ECO:0000256" key="5">
    <source>
        <dbReference type="ARBA" id="ARBA00023204"/>
    </source>
</evidence>
<feature type="domain" description="C2H2-type" evidence="8">
    <location>
        <begin position="787"/>
        <end position="814"/>
    </location>
</feature>
<evidence type="ECO:0000256" key="3">
    <source>
        <dbReference type="ARBA" id="ARBA00022705"/>
    </source>
</evidence>
<evidence type="ECO:0000256" key="7">
    <source>
        <dbReference type="SAM" id="MobiDB-lite"/>
    </source>
</evidence>
<keyword evidence="3" id="KW-0235">DNA replication</keyword>
<proteinExistence type="predicted"/>
<reference evidence="10 11" key="1">
    <citation type="journal article" date="2019" name="Sci. Rep.">
        <title>Comparative genomics of chytrid fungi reveal insights into the obligate biotrophic and pathogenic lifestyle of Synchytrium endobioticum.</title>
        <authorList>
            <person name="van de Vossenberg B.T.L.H."/>
            <person name="Warris S."/>
            <person name="Nguyen H.D.T."/>
            <person name="van Gent-Pelzer M.P.E."/>
            <person name="Joly D.L."/>
            <person name="van de Geest H.C."/>
            <person name="Bonants P.J.M."/>
            <person name="Smith D.S."/>
            <person name="Levesque C.A."/>
            <person name="van der Lee T.A.J."/>
        </authorList>
    </citation>
    <scope>NUCLEOTIDE SEQUENCE [LARGE SCALE GENOMIC DNA]</scope>
    <source>
        <strain evidence="10 11">CBS 809.83</strain>
    </source>
</reference>
<dbReference type="CDD" id="cd07896">
    <property type="entry name" value="Adenylation_kDNA_ligase_like"/>
    <property type="match status" value="1"/>
</dbReference>
<dbReference type="NCBIfam" id="NF006592">
    <property type="entry name" value="PRK09125.1"/>
    <property type="match status" value="1"/>
</dbReference>
<dbReference type="GO" id="GO:0003910">
    <property type="term" value="F:DNA ligase (ATP) activity"/>
    <property type="evidence" value="ECO:0007669"/>
    <property type="project" value="InterPro"/>
</dbReference>
<gene>
    <name evidence="10" type="ORF">PhCBS80983_g02784</name>
</gene>
<dbReference type="InterPro" id="IPR041661">
    <property type="entry name" value="ZN622/Rei1/Reh1_Znf-C2H2"/>
</dbReference>
<comment type="caution">
    <text evidence="10">The sequence shown here is derived from an EMBL/GenBank/DDBJ whole genome shotgun (WGS) entry which is preliminary data.</text>
</comment>
<feature type="domain" description="C2H2-type" evidence="8">
    <location>
        <begin position="670"/>
        <end position="698"/>
    </location>
</feature>
<evidence type="ECO:0008006" key="12">
    <source>
        <dbReference type="Google" id="ProtNLM"/>
    </source>
</evidence>
<evidence type="ECO:0000259" key="8">
    <source>
        <dbReference type="PROSITE" id="PS50157"/>
    </source>
</evidence>
<feature type="domain" description="C2H2-type" evidence="8">
    <location>
        <begin position="719"/>
        <end position="744"/>
    </location>
</feature>
<dbReference type="InterPro" id="IPR029319">
    <property type="entry name" value="DNA_ligase_OB"/>
</dbReference>
<organism evidence="10 11">
    <name type="scientific">Powellomyces hirtus</name>
    <dbReference type="NCBI Taxonomy" id="109895"/>
    <lineage>
        <taxon>Eukaryota</taxon>
        <taxon>Fungi</taxon>
        <taxon>Fungi incertae sedis</taxon>
        <taxon>Chytridiomycota</taxon>
        <taxon>Chytridiomycota incertae sedis</taxon>
        <taxon>Chytridiomycetes</taxon>
        <taxon>Spizellomycetales</taxon>
        <taxon>Powellomycetaceae</taxon>
        <taxon>Powellomyces</taxon>
    </lineage>
</organism>
<dbReference type="InterPro" id="IPR012340">
    <property type="entry name" value="NA-bd_OB-fold"/>
</dbReference>
<feature type="domain" description="ATP-dependent DNA ligase family profile" evidence="9">
    <location>
        <begin position="156"/>
        <end position="269"/>
    </location>
</feature>
<dbReference type="Proteomes" id="UP000318582">
    <property type="component" value="Unassembled WGS sequence"/>
</dbReference>
<dbReference type="EMBL" id="QEAQ01000030">
    <property type="protein sequence ID" value="TPX58999.1"/>
    <property type="molecule type" value="Genomic_DNA"/>
</dbReference>
<keyword evidence="6" id="KW-0863">Zinc-finger</keyword>
<evidence type="ECO:0000259" key="9">
    <source>
        <dbReference type="PROSITE" id="PS50160"/>
    </source>
</evidence>
<dbReference type="Gene3D" id="3.30.470.30">
    <property type="entry name" value="DNA ligase/mRNA capping enzyme"/>
    <property type="match status" value="1"/>
</dbReference>
<evidence type="ECO:0000256" key="2">
    <source>
        <dbReference type="ARBA" id="ARBA00022598"/>
    </source>
</evidence>
<dbReference type="GO" id="GO:0008270">
    <property type="term" value="F:zinc ion binding"/>
    <property type="evidence" value="ECO:0007669"/>
    <property type="project" value="UniProtKB-KW"/>
</dbReference>
<dbReference type="PANTHER" id="PTHR47810">
    <property type="entry name" value="DNA LIGASE"/>
    <property type="match status" value="1"/>
</dbReference>
<dbReference type="CDD" id="cd08041">
    <property type="entry name" value="OBF_kDNA_ligase_like"/>
    <property type="match status" value="1"/>
</dbReference>
<comment type="cofactor">
    <cofactor evidence="1">
        <name>a divalent metal cation</name>
        <dbReference type="ChEBI" id="CHEBI:60240"/>
    </cofactor>
</comment>
<dbReference type="SUPFAM" id="SSF57667">
    <property type="entry name" value="beta-beta-alpha zinc fingers"/>
    <property type="match status" value="4"/>
</dbReference>
<dbReference type="GO" id="GO:0006260">
    <property type="term" value="P:DNA replication"/>
    <property type="evidence" value="ECO:0007669"/>
    <property type="project" value="UniProtKB-KW"/>
</dbReference>
<dbReference type="Pfam" id="PF01068">
    <property type="entry name" value="DNA_ligase_A_M"/>
    <property type="match status" value="1"/>
</dbReference>
<feature type="compositionally biased region" description="Basic and acidic residues" evidence="7">
    <location>
        <begin position="357"/>
        <end position="370"/>
    </location>
</feature>
<dbReference type="InterPro" id="IPR036236">
    <property type="entry name" value="Znf_C2H2_sf"/>
</dbReference>
<keyword evidence="2" id="KW-0436">Ligase</keyword>
<feature type="region of interest" description="Disordered" evidence="7">
    <location>
        <begin position="546"/>
        <end position="664"/>
    </location>
</feature>
<dbReference type="GO" id="GO:0006281">
    <property type="term" value="P:DNA repair"/>
    <property type="evidence" value="ECO:0007669"/>
    <property type="project" value="UniProtKB-KW"/>
</dbReference>
<feature type="domain" description="C2H2-type" evidence="8">
    <location>
        <begin position="1149"/>
        <end position="1179"/>
    </location>
</feature>
<feature type="region of interest" description="Disordered" evidence="7">
    <location>
        <begin position="337"/>
        <end position="434"/>
    </location>
</feature>
<evidence type="ECO:0000313" key="11">
    <source>
        <dbReference type="Proteomes" id="UP000318582"/>
    </source>
</evidence>
<dbReference type="PROSITE" id="PS00028">
    <property type="entry name" value="ZINC_FINGER_C2H2_1"/>
    <property type="match status" value="10"/>
</dbReference>
<feature type="compositionally biased region" description="Polar residues" evidence="7">
    <location>
        <begin position="600"/>
        <end position="617"/>
    </location>
</feature>
<dbReference type="Pfam" id="PF00096">
    <property type="entry name" value="zf-C2H2"/>
    <property type="match status" value="1"/>
</dbReference>